<dbReference type="Proteomes" id="UP000681722">
    <property type="component" value="Unassembled WGS sequence"/>
</dbReference>
<evidence type="ECO:0000313" key="3">
    <source>
        <dbReference type="Proteomes" id="UP000663829"/>
    </source>
</evidence>
<gene>
    <name evidence="1" type="ORF">GPM918_LOCUS26727</name>
    <name evidence="2" type="ORF">SRO942_LOCUS26929</name>
</gene>
<keyword evidence="3" id="KW-1185">Reference proteome</keyword>
<accession>A0A815B114</accession>
<comment type="caution">
    <text evidence="1">The sequence shown here is derived from an EMBL/GenBank/DDBJ whole genome shotgun (WGS) entry which is preliminary data.</text>
</comment>
<evidence type="ECO:0000313" key="1">
    <source>
        <dbReference type="EMBL" id="CAF1263519.1"/>
    </source>
</evidence>
<sequence length="286" mass="33132">MASQTMKQVQQLEAVWEQRFSLPQPLNKPFNSGFGEEVLNFIEQWRMKAKELSDAEIVKQAADGIIIEGNQLGQHYESQWIARQLKTVQPKDPKEIYGPVLDATIYSFLSEVNRIRFINVSILEYKPPQCTTMGQLLFLLFQTDAADQALIIKEKFELATGTILFSTSSENRCLEYLQLNATKNFLIIRCGNDLPETISNLAKYFPQIYAIYLFCVNSFLDNSGKIRGVFENENNLFYQLTNDVIDYYTHEADVYMRLAQHELSRDKYQEALKWATILDQNLKYSL</sequence>
<dbReference type="EMBL" id="CAJOBC010019757">
    <property type="protein sequence ID" value="CAF4043319.1"/>
    <property type="molecule type" value="Genomic_DNA"/>
</dbReference>
<protein>
    <submittedName>
        <fullName evidence="1">Uncharacterized protein</fullName>
    </submittedName>
</protein>
<organism evidence="1 3">
    <name type="scientific">Didymodactylos carnosus</name>
    <dbReference type="NCBI Taxonomy" id="1234261"/>
    <lineage>
        <taxon>Eukaryota</taxon>
        <taxon>Metazoa</taxon>
        <taxon>Spiralia</taxon>
        <taxon>Gnathifera</taxon>
        <taxon>Rotifera</taxon>
        <taxon>Eurotatoria</taxon>
        <taxon>Bdelloidea</taxon>
        <taxon>Philodinida</taxon>
        <taxon>Philodinidae</taxon>
        <taxon>Didymodactylos</taxon>
    </lineage>
</organism>
<dbReference type="AlphaFoldDB" id="A0A815B114"/>
<proteinExistence type="predicted"/>
<dbReference type="Proteomes" id="UP000663829">
    <property type="component" value="Unassembled WGS sequence"/>
</dbReference>
<reference evidence="1" key="1">
    <citation type="submission" date="2021-02" db="EMBL/GenBank/DDBJ databases">
        <authorList>
            <person name="Nowell W R."/>
        </authorList>
    </citation>
    <scope>NUCLEOTIDE SEQUENCE</scope>
</reference>
<name>A0A815B114_9BILA</name>
<dbReference type="EMBL" id="CAJNOQ010010879">
    <property type="protein sequence ID" value="CAF1263519.1"/>
    <property type="molecule type" value="Genomic_DNA"/>
</dbReference>
<evidence type="ECO:0000313" key="2">
    <source>
        <dbReference type="EMBL" id="CAF4043319.1"/>
    </source>
</evidence>